<sequence>MIRSYAPIQCLLEPAILSSNPAYEALSYTWGDPGNGCNISLSNHDFLVGDNAAAALRRLRWKRKKRVLWIDAICINQADVEEKNTQVPLMQKIYGQAQNVLVWLGEPTDGKEQINGEFRELLDRPWWRRTWIIQEVVLAKNIQIICGDEVVTWDTVASLLKRLLMTQTEVQVFGVKLSDRNIFPDRMYNLISGYHQQWHSTAGRLELLDVLYQFRILECTVAHDRIYGFLGIVHPDVAAKISPDYHLDVPQVLPSWVANWECPSRWDPKPLVNFSLSQPRYFASGNTTAELSDHSNPRVLSLKGHIVDEVRQLGPAWHPETERPPVSRKGIDALVQWETLGLIELPDCPYSGTGGRTNALWRTMIADYAGTGAADSDDWAYIETWYDRTGWGRELPDMASRGVYETATLEGEIRELEGVMHTQFLQIRPLPNVGTRELLKHPWMNFSHNKKKYGAYIKLIYAACAHRSLLITYRGYMGLAPWNAQIGDKVAILHGGETPFILRNIKGTEDFSLVGEAFVYGLMAGEGMSEAFGGARDINIL</sequence>
<dbReference type="STRING" id="1229664.N4THB4"/>
<organism evidence="2 3">
    <name type="scientific">Fusarium oxysporum f. sp. cubense (strain race 1)</name>
    <name type="common">Panama disease fungus</name>
    <dbReference type="NCBI Taxonomy" id="1229664"/>
    <lineage>
        <taxon>Eukaryota</taxon>
        <taxon>Fungi</taxon>
        <taxon>Dikarya</taxon>
        <taxon>Ascomycota</taxon>
        <taxon>Pezizomycotina</taxon>
        <taxon>Sordariomycetes</taxon>
        <taxon>Hypocreomycetidae</taxon>
        <taxon>Hypocreales</taxon>
        <taxon>Nectriaceae</taxon>
        <taxon>Fusarium</taxon>
        <taxon>Fusarium oxysporum species complex</taxon>
    </lineage>
</organism>
<evidence type="ECO:0000259" key="1">
    <source>
        <dbReference type="Pfam" id="PF06985"/>
    </source>
</evidence>
<dbReference type="PANTHER" id="PTHR24148">
    <property type="entry name" value="ANKYRIN REPEAT DOMAIN-CONTAINING PROTEIN 39 HOMOLOG-RELATED"/>
    <property type="match status" value="1"/>
</dbReference>
<dbReference type="InterPro" id="IPR052895">
    <property type="entry name" value="HetReg/Transcr_Mod"/>
</dbReference>
<reference evidence="3" key="1">
    <citation type="submission" date="2012-09" db="EMBL/GenBank/DDBJ databases">
        <title>Genome sequencing and comparative transcriptomics of race 1 and race 4 of banana pathogen: Fusarium oxysporum f. sp. cubense.</title>
        <authorList>
            <person name="Fang X."/>
            <person name="Huang J."/>
        </authorList>
    </citation>
    <scope>NUCLEOTIDE SEQUENCE [LARGE SCALE GENOMIC DNA]</scope>
    <source>
        <strain evidence="3">race 1</strain>
    </source>
</reference>
<dbReference type="EMBL" id="KB731258">
    <property type="protein sequence ID" value="ENH62803.1"/>
    <property type="molecule type" value="Genomic_DNA"/>
</dbReference>
<accession>N4THB4</accession>
<dbReference type="HOGENOM" id="CLU_004184_7_2_1"/>
<dbReference type="OrthoDB" id="3553147at2759"/>
<proteinExistence type="predicted"/>
<dbReference type="InterPro" id="IPR010730">
    <property type="entry name" value="HET"/>
</dbReference>
<feature type="domain" description="Heterokaryon incompatibility" evidence="1">
    <location>
        <begin position="23"/>
        <end position="109"/>
    </location>
</feature>
<dbReference type="OMA" id="LAPWNAQ"/>
<evidence type="ECO:0000313" key="2">
    <source>
        <dbReference type="EMBL" id="ENH62803.1"/>
    </source>
</evidence>
<evidence type="ECO:0000313" key="3">
    <source>
        <dbReference type="Proteomes" id="UP000016928"/>
    </source>
</evidence>
<dbReference type="PANTHER" id="PTHR24148:SF64">
    <property type="entry name" value="HETEROKARYON INCOMPATIBILITY DOMAIN-CONTAINING PROTEIN"/>
    <property type="match status" value="1"/>
</dbReference>
<dbReference type="VEuPathDB" id="FungiDB:FOC1_g10006266"/>
<protein>
    <submittedName>
        <fullName evidence="2">Heterokaryon incompatibility protein 6, OR allele</fullName>
    </submittedName>
</protein>
<dbReference type="Proteomes" id="UP000016928">
    <property type="component" value="Unassembled WGS sequence"/>
</dbReference>
<dbReference type="Pfam" id="PF06985">
    <property type="entry name" value="HET"/>
    <property type="match status" value="1"/>
</dbReference>
<name>N4THB4_FUSC1</name>
<reference evidence="3" key="2">
    <citation type="journal article" date="2014" name="PLoS ONE">
        <title>Genome and Transcriptome Analysis of the Fungal Pathogen Fusarium oxysporum f. sp. cubense Causing Banana Vascular Wilt Disease.</title>
        <authorList>
            <person name="Guo L."/>
            <person name="Han L."/>
            <person name="Yang L."/>
            <person name="Zeng H."/>
            <person name="Fan D."/>
            <person name="Zhu Y."/>
            <person name="Feng Y."/>
            <person name="Wang G."/>
            <person name="Peng C."/>
            <person name="Jiang X."/>
            <person name="Zhou D."/>
            <person name="Ni P."/>
            <person name="Liang C."/>
            <person name="Liu L."/>
            <person name="Wang J."/>
            <person name="Mao C."/>
            <person name="Fang X."/>
            <person name="Peng M."/>
            <person name="Huang J."/>
        </authorList>
    </citation>
    <scope>NUCLEOTIDE SEQUENCE [LARGE SCALE GENOMIC DNA]</scope>
    <source>
        <strain evidence="3">race 1</strain>
    </source>
</reference>
<dbReference type="AlphaFoldDB" id="N4THB4"/>
<dbReference type="Pfam" id="PF26639">
    <property type="entry name" value="Het-6_barrel"/>
    <property type="match status" value="1"/>
</dbReference>
<gene>
    <name evidence="2" type="ORF">FOC1_g10006266</name>
</gene>